<proteinExistence type="predicted"/>
<dbReference type="AlphaFoldDB" id="A0A383UR89"/>
<dbReference type="VEuPathDB" id="FungiDB:BLGHR1_13617"/>
<evidence type="ECO:0000256" key="1">
    <source>
        <dbReference type="SAM" id="MobiDB-lite"/>
    </source>
</evidence>
<protein>
    <submittedName>
        <fullName evidence="2">Uncharacterized protein</fullName>
    </submittedName>
</protein>
<feature type="compositionally biased region" description="Polar residues" evidence="1">
    <location>
        <begin position="1"/>
        <end position="10"/>
    </location>
</feature>
<organism evidence="2 3">
    <name type="scientific">Blumeria hordei</name>
    <name type="common">Barley powdery mildew</name>
    <name type="synonym">Blumeria graminis f. sp. hordei</name>
    <dbReference type="NCBI Taxonomy" id="2867405"/>
    <lineage>
        <taxon>Eukaryota</taxon>
        <taxon>Fungi</taxon>
        <taxon>Dikarya</taxon>
        <taxon>Ascomycota</taxon>
        <taxon>Pezizomycotina</taxon>
        <taxon>Leotiomycetes</taxon>
        <taxon>Erysiphales</taxon>
        <taxon>Erysiphaceae</taxon>
        <taxon>Blumeria</taxon>
    </lineage>
</organism>
<evidence type="ECO:0000313" key="2">
    <source>
        <dbReference type="EMBL" id="SZF02831.1"/>
    </source>
</evidence>
<feature type="region of interest" description="Disordered" evidence="1">
    <location>
        <begin position="1"/>
        <end position="30"/>
    </location>
</feature>
<sequence>MYTGPTTDYLQSHRAVVSEAKSQTSCEKNR</sequence>
<accession>A0A383UR89</accession>
<feature type="compositionally biased region" description="Polar residues" evidence="1">
    <location>
        <begin position="20"/>
        <end position="30"/>
    </location>
</feature>
<dbReference type="Proteomes" id="UP000275772">
    <property type="component" value="Unassembled WGS sequence"/>
</dbReference>
<gene>
    <name evidence="2" type="ORF">BLGHR1_13617</name>
</gene>
<evidence type="ECO:0000313" key="3">
    <source>
        <dbReference type="Proteomes" id="UP000275772"/>
    </source>
</evidence>
<reference evidence="2 3" key="1">
    <citation type="submission" date="2017-11" db="EMBL/GenBank/DDBJ databases">
        <authorList>
            <person name="Kracher B."/>
        </authorList>
    </citation>
    <scope>NUCLEOTIDE SEQUENCE [LARGE SCALE GENOMIC DNA]</scope>
    <source>
        <strain evidence="2 3">RACE1</strain>
    </source>
</reference>
<dbReference type="EMBL" id="UNSH01000046">
    <property type="protein sequence ID" value="SZF02831.1"/>
    <property type="molecule type" value="Genomic_DNA"/>
</dbReference>
<name>A0A383UR89_BLUHO</name>